<keyword evidence="2" id="KW-0677">Repeat</keyword>
<dbReference type="PANTHER" id="PTHR14003">
    <property type="entry name" value="TRANSCRIPTIONAL REPRESSOR PROTEIN YY"/>
    <property type="match status" value="1"/>
</dbReference>
<evidence type="ECO:0000256" key="4">
    <source>
        <dbReference type="ARBA" id="ARBA00022833"/>
    </source>
</evidence>
<dbReference type="Proteomes" id="UP001497453">
    <property type="component" value="Chromosome 4"/>
</dbReference>
<sequence>MPVSSGSVARPKIFCLSVSRCHVSLPAGLSCIQHASASSSSGLTIWKQPAYRRMYLVAAVLLVLTHFPLCPSLFPRRVQMSSRQPSQYSDPNEDRPTLPSIRVLFGPELSQTVPGTSHSRHPSSSPQIPFNNLHISDDPRYPPGTSRSMTPTPRTYPAYPQDPRANPQYVLGRSSTDPRHASSSQYQAYGQVPPMSSRQTGAMPSNAYPYSASLPPVSRHPSLPMPAGSSSSSHYPQEPERMASGHRYECSYCGKGFTRPSSLKIHINTHTGEKPYTCPFEGCGRSFSVQSNMRRHARVHTRNADSQADPEEESEEEPEPEYRGSSSSQGSRSLR</sequence>
<evidence type="ECO:0000256" key="1">
    <source>
        <dbReference type="ARBA" id="ARBA00022723"/>
    </source>
</evidence>
<evidence type="ECO:0000256" key="6">
    <source>
        <dbReference type="SAM" id="MobiDB-lite"/>
    </source>
</evidence>
<keyword evidence="1" id="KW-0479">Metal-binding</keyword>
<reference evidence="9" key="1">
    <citation type="submission" date="2024-04" db="EMBL/GenBank/DDBJ databases">
        <authorList>
            <person name="Shaw F."/>
            <person name="Minotto A."/>
        </authorList>
    </citation>
    <scope>NUCLEOTIDE SEQUENCE [LARGE SCALE GENOMIC DNA]</scope>
</reference>
<evidence type="ECO:0000256" key="5">
    <source>
        <dbReference type="PROSITE-ProRule" id="PRU00042"/>
    </source>
</evidence>
<feature type="compositionally biased region" description="Low complexity" evidence="6">
    <location>
        <begin position="323"/>
        <end position="335"/>
    </location>
</feature>
<feature type="compositionally biased region" description="Polar residues" evidence="6">
    <location>
        <begin position="110"/>
        <end position="134"/>
    </location>
</feature>
<dbReference type="EMBL" id="OZ037947">
    <property type="protein sequence ID" value="CAL1707604.1"/>
    <property type="molecule type" value="Genomic_DNA"/>
</dbReference>
<evidence type="ECO:0000256" key="2">
    <source>
        <dbReference type="ARBA" id="ARBA00022737"/>
    </source>
</evidence>
<accession>A0ABP1DLQ1</accession>
<dbReference type="Gene3D" id="3.30.160.60">
    <property type="entry name" value="Classic Zinc Finger"/>
    <property type="match status" value="2"/>
</dbReference>
<dbReference type="PROSITE" id="PS00028">
    <property type="entry name" value="ZINC_FINGER_C2H2_1"/>
    <property type="match status" value="2"/>
</dbReference>
<evidence type="ECO:0000259" key="7">
    <source>
        <dbReference type="PROSITE" id="PS50157"/>
    </source>
</evidence>
<keyword evidence="3 5" id="KW-0863">Zinc-finger</keyword>
<dbReference type="SMART" id="SM00355">
    <property type="entry name" value="ZnF_C2H2"/>
    <property type="match status" value="2"/>
</dbReference>
<dbReference type="SUPFAM" id="SSF57667">
    <property type="entry name" value="beta-beta-alpha zinc fingers"/>
    <property type="match status" value="1"/>
</dbReference>
<feature type="compositionally biased region" description="Polar residues" evidence="6">
    <location>
        <begin position="181"/>
        <end position="203"/>
    </location>
</feature>
<name>A0ABP1DLQ1_9APHY</name>
<evidence type="ECO:0000256" key="3">
    <source>
        <dbReference type="ARBA" id="ARBA00022771"/>
    </source>
</evidence>
<feature type="compositionally biased region" description="Acidic residues" evidence="6">
    <location>
        <begin position="308"/>
        <end position="319"/>
    </location>
</feature>
<evidence type="ECO:0000313" key="8">
    <source>
        <dbReference type="EMBL" id="CAL1707604.1"/>
    </source>
</evidence>
<feature type="region of interest" description="Disordered" evidence="6">
    <location>
        <begin position="292"/>
        <end position="335"/>
    </location>
</feature>
<keyword evidence="9" id="KW-1185">Reference proteome</keyword>
<feature type="domain" description="C2H2-type" evidence="7">
    <location>
        <begin position="248"/>
        <end position="275"/>
    </location>
</feature>
<feature type="domain" description="C2H2-type" evidence="7">
    <location>
        <begin position="276"/>
        <end position="305"/>
    </location>
</feature>
<dbReference type="Pfam" id="PF00096">
    <property type="entry name" value="zf-C2H2"/>
    <property type="match status" value="2"/>
</dbReference>
<dbReference type="InterPro" id="IPR013087">
    <property type="entry name" value="Znf_C2H2_type"/>
</dbReference>
<protein>
    <recommendedName>
        <fullName evidence="7">C2H2-type domain-containing protein</fullName>
    </recommendedName>
</protein>
<dbReference type="PANTHER" id="PTHR14003:SF20">
    <property type="entry name" value="FINGER DOMAIN PROTEIN, PUTATIVE (AFU_ORTHOLOGUE AFUA_4G10380)-RELATED"/>
    <property type="match status" value="1"/>
</dbReference>
<evidence type="ECO:0000313" key="9">
    <source>
        <dbReference type="Proteomes" id="UP001497453"/>
    </source>
</evidence>
<dbReference type="InterPro" id="IPR036236">
    <property type="entry name" value="Znf_C2H2_sf"/>
</dbReference>
<organism evidence="8 9">
    <name type="scientific">Somion occarium</name>
    <dbReference type="NCBI Taxonomy" id="3059160"/>
    <lineage>
        <taxon>Eukaryota</taxon>
        <taxon>Fungi</taxon>
        <taxon>Dikarya</taxon>
        <taxon>Basidiomycota</taxon>
        <taxon>Agaricomycotina</taxon>
        <taxon>Agaricomycetes</taxon>
        <taxon>Polyporales</taxon>
        <taxon>Cerrenaceae</taxon>
        <taxon>Somion</taxon>
    </lineage>
</organism>
<proteinExistence type="predicted"/>
<gene>
    <name evidence="8" type="ORF">GFSPODELE1_LOCUS6448</name>
</gene>
<feature type="region of interest" description="Disordered" evidence="6">
    <location>
        <begin position="110"/>
        <end position="242"/>
    </location>
</feature>
<dbReference type="PROSITE" id="PS50157">
    <property type="entry name" value="ZINC_FINGER_C2H2_2"/>
    <property type="match status" value="2"/>
</dbReference>
<keyword evidence="4" id="KW-0862">Zinc</keyword>